<dbReference type="GO" id="GO:0003677">
    <property type="term" value="F:DNA binding"/>
    <property type="evidence" value="ECO:0007669"/>
    <property type="project" value="InterPro"/>
</dbReference>
<evidence type="ECO:0000256" key="1">
    <source>
        <dbReference type="ARBA" id="ARBA00022741"/>
    </source>
</evidence>
<dbReference type="GO" id="GO:0000725">
    <property type="term" value="P:recombinational repair"/>
    <property type="evidence" value="ECO:0007669"/>
    <property type="project" value="TreeGrafter"/>
</dbReference>
<keyword evidence="1" id="KW-0547">Nucleotide-binding</keyword>
<evidence type="ECO:0000313" key="8">
    <source>
        <dbReference type="Proteomes" id="UP000604481"/>
    </source>
</evidence>
<dbReference type="GO" id="GO:0043138">
    <property type="term" value="F:3'-5' DNA helicase activity"/>
    <property type="evidence" value="ECO:0007669"/>
    <property type="project" value="TreeGrafter"/>
</dbReference>
<keyword evidence="3 7" id="KW-0347">Helicase</keyword>
<dbReference type="PANTHER" id="PTHR11070:SF2">
    <property type="entry name" value="ATP-DEPENDENT DNA HELICASE SRS2"/>
    <property type="match status" value="1"/>
</dbReference>
<keyword evidence="2" id="KW-0378">Hydrolase</keyword>
<sequence length="560" mass="63153">MAFSRRGVVRYNLMLDRMGAGADRNCISLDSLCLSVLREHSIAKSWEIGRVSANIGDAAMGLELMRLAVDSLNERIVLDEYSELDPLSRTHDSLLKYLDLINNIKVSLAFEAEPFNKIESDEGLDEFDLEAIADALAALGLPPFAFSLFSLFENLRRDSRYMSWADPAYDLCREPEALRRWLKSEGVDVLLIDEFHDTKASHFQMLSLLKKFGVSYVAAGDPAQDIYEFRGIAPFNALQRMLDAGALRETLTRSYRFGSKIGREVFAQLSKAERQHIELDVAGPDGAVVHLDADESLAKQLAKLQPRFVKHNAWPNSTVIVVPSNPHAMPVMRDLLLAGMPVRQGAGMPRYGQRLEVLLMRGVVLMSGWVRSTKKIWADDVMAALELLKLPAIGVPVYQREEIEAGLVIQQENAEYETTFNMKKAATSIAQLRAILSIECQLNRESLQSIIVRWGIHTYVRDQAVTQAERLGSELLLNELTDRLLEMGGNDFIADLDLIYERGQMVKEGMRITSVLQSKAMEWPVVIMPPQAWHSNRNRTVLEQRERYIAMSRAKSMLLL</sequence>
<evidence type="ECO:0000256" key="4">
    <source>
        <dbReference type="ARBA" id="ARBA00022840"/>
    </source>
</evidence>
<evidence type="ECO:0000259" key="6">
    <source>
        <dbReference type="Pfam" id="PF00580"/>
    </source>
</evidence>
<feature type="domain" description="UvrD-like helicase ATP-binding" evidence="6">
    <location>
        <begin position="174"/>
        <end position="239"/>
    </location>
</feature>
<dbReference type="Pfam" id="PF00580">
    <property type="entry name" value="UvrD-helicase"/>
    <property type="match status" value="1"/>
</dbReference>
<dbReference type="InterPro" id="IPR000212">
    <property type="entry name" value="DNA_helicase_UvrD/REP"/>
</dbReference>
<gene>
    <name evidence="7" type="ORF">INR99_16610</name>
</gene>
<dbReference type="PANTHER" id="PTHR11070">
    <property type="entry name" value="UVRD / RECB / PCRA DNA HELICASE FAMILY MEMBER"/>
    <property type="match status" value="1"/>
</dbReference>
<comment type="caution">
    <text evidence="7">The sequence shown here is derived from an EMBL/GenBank/DDBJ whole genome shotgun (WGS) entry which is preliminary data.</text>
</comment>
<dbReference type="GO" id="GO:0016787">
    <property type="term" value="F:hydrolase activity"/>
    <property type="evidence" value="ECO:0007669"/>
    <property type="project" value="UniProtKB-KW"/>
</dbReference>
<name>A0A8J7FP07_9NEIS</name>
<dbReference type="InterPro" id="IPR027417">
    <property type="entry name" value="P-loop_NTPase"/>
</dbReference>
<evidence type="ECO:0000256" key="5">
    <source>
        <dbReference type="ARBA" id="ARBA00034923"/>
    </source>
</evidence>
<dbReference type="GO" id="GO:0005524">
    <property type="term" value="F:ATP binding"/>
    <property type="evidence" value="ECO:0007669"/>
    <property type="project" value="UniProtKB-KW"/>
</dbReference>
<proteinExistence type="predicted"/>
<accession>A0A8J7FP07</accession>
<organism evidence="7 8">
    <name type="scientific">Chitinilyticum piscinae</name>
    <dbReference type="NCBI Taxonomy" id="2866724"/>
    <lineage>
        <taxon>Bacteria</taxon>
        <taxon>Pseudomonadati</taxon>
        <taxon>Pseudomonadota</taxon>
        <taxon>Betaproteobacteria</taxon>
        <taxon>Neisseriales</taxon>
        <taxon>Chitinibacteraceae</taxon>
        <taxon>Chitinilyticum</taxon>
    </lineage>
</organism>
<keyword evidence="4" id="KW-0067">ATP-binding</keyword>
<dbReference type="EMBL" id="JADFUA010000016">
    <property type="protein sequence ID" value="MBE9610950.1"/>
    <property type="molecule type" value="Genomic_DNA"/>
</dbReference>
<evidence type="ECO:0000256" key="2">
    <source>
        <dbReference type="ARBA" id="ARBA00022801"/>
    </source>
</evidence>
<dbReference type="SUPFAM" id="SSF52540">
    <property type="entry name" value="P-loop containing nucleoside triphosphate hydrolases"/>
    <property type="match status" value="1"/>
</dbReference>
<reference evidence="7 8" key="1">
    <citation type="submission" date="2020-10" db="EMBL/GenBank/DDBJ databases">
        <title>The genome sequence of Chitinilyticum litopenaei 4Y14.</title>
        <authorList>
            <person name="Liu Y."/>
        </authorList>
    </citation>
    <scope>NUCLEOTIDE SEQUENCE [LARGE SCALE GENOMIC DNA]</scope>
    <source>
        <strain evidence="7 8">4Y14</strain>
    </source>
</reference>
<dbReference type="Gene3D" id="3.40.50.300">
    <property type="entry name" value="P-loop containing nucleotide triphosphate hydrolases"/>
    <property type="match status" value="1"/>
</dbReference>
<keyword evidence="8" id="KW-1185">Reference proteome</keyword>
<evidence type="ECO:0000256" key="3">
    <source>
        <dbReference type="ARBA" id="ARBA00022806"/>
    </source>
</evidence>
<dbReference type="InterPro" id="IPR014016">
    <property type="entry name" value="UvrD-like_ATP-bd"/>
</dbReference>
<protein>
    <recommendedName>
        <fullName evidence="5">DNA 3'-5' helicase II</fullName>
    </recommendedName>
</protein>
<dbReference type="AlphaFoldDB" id="A0A8J7FP07"/>
<dbReference type="Proteomes" id="UP000604481">
    <property type="component" value="Unassembled WGS sequence"/>
</dbReference>
<evidence type="ECO:0000313" key="7">
    <source>
        <dbReference type="EMBL" id="MBE9610950.1"/>
    </source>
</evidence>